<dbReference type="EMBL" id="KN848076">
    <property type="protein sequence ID" value="KIX96915.1"/>
    <property type="molecule type" value="Genomic_DNA"/>
</dbReference>
<dbReference type="InterPro" id="IPR056119">
    <property type="entry name" value="DUF7702"/>
</dbReference>
<dbReference type="RefSeq" id="XP_016631038.1">
    <property type="nucleotide sequence ID" value="XM_016778132.1"/>
</dbReference>
<sequence>MHIDSRGWLSVAEIVIFSPCILVSFILCSRHGFGRSSGWFYTLLLCVVRVVGAGCQLYTYHEHSAGLLKTTIILDTVGLSPLLLAALGLLSRLVDSINRSGRGLLGVRHFRLLQTVIGVAMILSIIGGVSAKSDGASIKPPTMSKVGALLFIPGFIGILFFCARACTNTSYAETGERRLGLAVAIALPFILVRLAYTELTTFLHNKDFNSVDGKLLFTVILSVLPELVVVLNFLVVGFTIPILGADLQGPILGRGRKESNRRGATAEEQHSLYQYQYLAHAENPNPSGRY</sequence>
<evidence type="ECO:0000259" key="2">
    <source>
        <dbReference type="Pfam" id="PF24800"/>
    </source>
</evidence>
<protein>
    <recommendedName>
        <fullName evidence="2">DUF7702 domain-containing protein</fullName>
    </recommendedName>
</protein>
<gene>
    <name evidence="3" type="ORF">Z520_07635</name>
</gene>
<dbReference type="AlphaFoldDB" id="A0A0D2H539"/>
<dbReference type="PANTHER" id="PTHR42109:SF2">
    <property type="entry name" value="INTEGRAL MEMBRANE PROTEIN"/>
    <property type="match status" value="1"/>
</dbReference>
<keyword evidence="1" id="KW-0472">Membrane</keyword>
<dbReference type="Pfam" id="PF24800">
    <property type="entry name" value="DUF7702"/>
    <property type="match status" value="1"/>
</dbReference>
<feature type="transmembrane region" description="Helical" evidence="1">
    <location>
        <begin position="146"/>
        <end position="167"/>
    </location>
</feature>
<keyword evidence="1" id="KW-1133">Transmembrane helix</keyword>
<reference evidence="3 4" key="1">
    <citation type="submission" date="2015-01" db="EMBL/GenBank/DDBJ databases">
        <title>The Genome Sequence of Fonsecaea multimorphosa CBS 102226.</title>
        <authorList>
            <consortium name="The Broad Institute Genomics Platform"/>
            <person name="Cuomo C."/>
            <person name="de Hoog S."/>
            <person name="Gorbushina A."/>
            <person name="Stielow B."/>
            <person name="Teixiera M."/>
            <person name="Abouelleil A."/>
            <person name="Chapman S.B."/>
            <person name="Priest M."/>
            <person name="Young S.K."/>
            <person name="Wortman J."/>
            <person name="Nusbaum C."/>
            <person name="Birren B."/>
        </authorList>
    </citation>
    <scope>NUCLEOTIDE SEQUENCE [LARGE SCALE GENOMIC DNA]</scope>
    <source>
        <strain evidence="3 4">CBS 102226</strain>
    </source>
</reference>
<name>A0A0D2H539_9EURO</name>
<feature type="transmembrane region" description="Helical" evidence="1">
    <location>
        <begin position="39"/>
        <end position="60"/>
    </location>
</feature>
<feature type="transmembrane region" description="Helical" evidence="1">
    <location>
        <begin position="112"/>
        <end position="131"/>
    </location>
</feature>
<evidence type="ECO:0000313" key="3">
    <source>
        <dbReference type="EMBL" id="KIX96915.1"/>
    </source>
</evidence>
<dbReference type="OrthoDB" id="2560628at2759"/>
<feature type="transmembrane region" description="Helical" evidence="1">
    <location>
        <begin position="216"/>
        <end position="244"/>
    </location>
</feature>
<dbReference type="GeneID" id="27713381"/>
<dbReference type="VEuPathDB" id="FungiDB:Z520_07635"/>
<dbReference type="PANTHER" id="PTHR42109">
    <property type="entry name" value="UNPLACED GENOMIC SCAFFOLD UM_SCAF_CONTIG_1.265, WHOLE GENOME SHOTGUN SEQUENCE"/>
    <property type="match status" value="1"/>
</dbReference>
<keyword evidence="4" id="KW-1185">Reference proteome</keyword>
<organism evidence="3 4">
    <name type="scientific">Fonsecaea multimorphosa CBS 102226</name>
    <dbReference type="NCBI Taxonomy" id="1442371"/>
    <lineage>
        <taxon>Eukaryota</taxon>
        <taxon>Fungi</taxon>
        <taxon>Dikarya</taxon>
        <taxon>Ascomycota</taxon>
        <taxon>Pezizomycotina</taxon>
        <taxon>Eurotiomycetes</taxon>
        <taxon>Chaetothyriomycetidae</taxon>
        <taxon>Chaetothyriales</taxon>
        <taxon>Herpotrichiellaceae</taxon>
        <taxon>Fonsecaea</taxon>
    </lineage>
</organism>
<dbReference type="Proteomes" id="UP000053411">
    <property type="component" value="Unassembled WGS sequence"/>
</dbReference>
<keyword evidence="1" id="KW-0812">Transmembrane</keyword>
<evidence type="ECO:0000313" key="4">
    <source>
        <dbReference type="Proteomes" id="UP000053411"/>
    </source>
</evidence>
<feature type="transmembrane region" description="Helical" evidence="1">
    <location>
        <begin position="179"/>
        <end position="196"/>
    </location>
</feature>
<feature type="transmembrane region" description="Helical" evidence="1">
    <location>
        <begin position="72"/>
        <end position="91"/>
    </location>
</feature>
<accession>A0A0D2H539</accession>
<dbReference type="STRING" id="1442371.A0A0D2H539"/>
<feature type="transmembrane region" description="Helical" evidence="1">
    <location>
        <begin position="6"/>
        <end position="27"/>
    </location>
</feature>
<evidence type="ECO:0000256" key="1">
    <source>
        <dbReference type="SAM" id="Phobius"/>
    </source>
</evidence>
<proteinExistence type="predicted"/>
<feature type="domain" description="DUF7702" evidence="2">
    <location>
        <begin position="3"/>
        <end position="240"/>
    </location>
</feature>